<protein>
    <recommendedName>
        <fullName evidence="1">Transposase DDE domain-containing protein</fullName>
    </recommendedName>
</protein>
<feature type="non-terminal residue" evidence="2">
    <location>
        <position position="1"/>
    </location>
</feature>
<reference evidence="2" key="1">
    <citation type="submission" date="2019-03" db="EMBL/GenBank/DDBJ databases">
        <title>Single cell metagenomics reveals metabolic interactions within the superorganism composed of flagellate Streblomastix strix and complex community of Bacteroidetes bacteria on its surface.</title>
        <authorList>
            <person name="Treitli S.C."/>
            <person name="Kolisko M."/>
            <person name="Husnik F."/>
            <person name="Keeling P."/>
            <person name="Hampl V."/>
        </authorList>
    </citation>
    <scope>NUCLEOTIDE SEQUENCE</scope>
    <source>
        <strain evidence="2">STM</strain>
    </source>
</reference>
<feature type="domain" description="Transposase DDE" evidence="1">
    <location>
        <begin position="1"/>
        <end position="41"/>
    </location>
</feature>
<accession>A0A5J4PF52</accession>
<organism evidence="2">
    <name type="scientific">termite gut metagenome</name>
    <dbReference type="NCBI Taxonomy" id="433724"/>
    <lineage>
        <taxon>unclassified sequences</taxon>
        <taxon>metagenomes</taxon>
        <taxon>organismal metagenomes</taxon>
    </lineage>
</organism>
<name>A0A5J4PF52_9ZZZZ</name>
<dbReference type="InterPro" id="IPR025668">
    <property type="entry name" value="Tnp_DDE_dom"/>
</dbReference>
<dbReference type="Pfam" id="PF13612">
    <property type="entry name" value="DDE_Tnp_1_3"/>
    <property type="match status" value="1"/>
</dbReference>
<dbReference type="AlphaFoldDB" id="A0A5J4PF52"/>
<gene>
    <name evidence="2" type="ORF">EZS27_040261</name>
</gene>
<evidence type="ECO:0000313" key="2">
    <source>
        <dbReference type="EMBL" id="KAA6308065.1"/>
    </source>
</evidence>
<dbReference type="EMBL" id="SNRY01008728">
    <property type="protein sequence ID" value="KAA6308065.1"/>
    <property type="molecule type" value="Genomic_DNA"/>
</dbReference>
<comment type="caution">
    <text evidence="2">The sequence shown here is derived from an EMBL/GenBank/DDBJ whole genome shotgun (WGS) entry which is preliminary data.</text>
</comment>
<proteinExistence type="predicted"/>
<evidence type="ECO:0000259" key="1">
    <source>
        <dbReference type="Pfam" id="PF13612"/>
    </source>
</evidence>
<sequence length="78" mass="9246">NMKERYMTLNDRIILRKRAIIESINDELKNICQIEHSRHRSLDNFIANLISGIAAYCCLPKKPSINVQFEKQAQYYLF</sequence>